<dbReference type="EMBL" id="JAHHUM010000579">
    <property type="protein sequence ID" value="KAK5619418.1"/>
    <property type="molecule type" value="Genomic_DNA"/>
</dbReference>
<name>A0AAV9SDE1_9TELE</name>
<evidence type="ECO:0000313" key="1">
    <source>
        <dbReference type="EMBL" id="KAK5619418.1"/>
    </source>
</evidence>
<organism evidence="1 2">
    <name type="scientific">Crenichthys baileyi</name>
    <name type="common">White River springfish</name>
    <dbReference type="NCBI Taxonomy" id="28760"/>
    <lineage>
        <taxon>Eukaryota</taxon>
        <taxon>Metazoa</taxon>
        <taxon>Chordata</taxon>
        <taxon>Craniata</taxon>
        <taxon>Vertebrata</taxon>
        <taxon>Euteleostomi</taxon>
        <taxon>Actinopterygii</taxon>
        <taxon>Neopterygii</taxon>
        <taxon>Teleostei</taxon>
        <taxon>Neoteleostei</taxon>
        <taxon>Acanthomorphata</taxon>
        <taxon>Ovalentaria</taxon>
        <taxon>Atherinomorphae</taxon>
        <taxon>Cyprinodontiformes</taxon>
        <taxon>Goodeidae</taxon>
        <taxon>Crenichthys</taxon>
    </lineage>
</organism>
<proteinExistence type="predicted"/>
<accession>A0AAV9SDE1</accession>
<sequence>MDHSRFKIITQQQGEEVNPIWKRSERFKTAKITLRHCRTSKIRLSWSASYRRAVIRNQSAFKPCVEPCAAISLRLVSQTRAAAPIADRTHPLGAGQTADWTTPPRAVSHALLNQPCGDKQQRERSRVEYPCASKETSVMAREAVRRSTLRANGVRPLYTNDAARSPIGCATTSVSIILEREPLEEEVEGERATSVRVPFAHGLF</sequence>
<keyword evidence="2" id="KW-1185">Reference proteome</keyword>
<comment type="caution">
    <text evidence="1">The sequence shown here is derived from an EMBL/GenBank/DDBJ whole genome shotgun (WGS) entry which is preliminary data.</text>
</comment>
<gene>
    <name evidence="1" type="ORF">CRENBAI_004583</name>
</gene>
<dbReference type="Proteomes" id="UP001311232">
    <property type="component" value="Unassembled WGS sequence"/>
</dbReference>
<reference evidence="1 2" key="1">
    <citation type="submission" date="2021-06" db="EMBL/GenBank/DDBJ databases">
        <authorList>
            <person name="Palmer J.M."/>
        </authorList>
    </citation>
    <scope>NUCLEOTIDE SEQUENCE [LARGE SCALE GENOMIC DNA]</scope>
    <source>
        <strain evidence="1 2">MEX-2019</strain>
        <tissue evidence="1">Muscle</tissue>
    </source>
</reference>
<evidence type="ECO:0000313" key="2">
    <source>
        <dbReference type="Proteomes" id="UP001311232"/>
    </source>
</evidence>
<dbReference type="AlphaFoldDB" id="A0AAV9SDE1"/>
<protein>
    <submittedName>
        <fullName evidence="1">Uncharacterized protein</fullName>
    </submittedName>
</protein>